<evidence type="ECO:0000313" key="3">
    <source>
        <dbReference type="Proteomes" id="UP000239485"/>
    </source>
</evidence>
<dbReference type="SUPFAM" id="SSF47413">
    <property type="entry name" value="lambda repressor-like DNA-binding domains"/>
    <property type="match status" value="1"/>
</dbReference>
<dbReference type="Pfam" id="PF17765">
    <property type="entry name" value="MLTR_LBD"/>
    <property type="match status" value="1"/>
</dbReference>
<dbReference type="InterPro" id="IPR041413">
    <property type="entry name" value="MLTR_LBD"/>
</dbReference>
<accession>A0A2S6IPL3</accession>
<dbReference type="Proteomes" id="UP000239485">
    <property type="component" value="Unassembled WGS sequence"/>
</dbReference>
<dbReference type="Pfam" id="PF13560">
    <property type="entry name" value="HTH_31"/>
    <property type="match status" value="1"/>
</dbReference>
<keyword evidence="3" id="KW-1185">Reference proteome</keyword>
<dbReference type="GO" id="GO:0003677">
    <property type="term" value="F:DNA binding"/>
    <property type="evidence" value="ECO:0007669"/>
    <property type="project" value="InterPro"/>
</dbReference>
<proteinExistence type="predicted"/>
<dbReference type="InterPro" id="IPR001387">
    <property type="entry name" value="Cro/C1-type_HTH"/>
</dbReference>
<sequence length="271" mass="28536">MTSLAVARPTAPAPGAGAPIAGSLLRAWRERRHLSQLGLSAATGVSTRHLSCVETGRSRPTAEMVLRLCEALAVPLRERNAILLAAGHAPAHPDSPLHSERLRPCLEAVRALLDAHAPFPALLVDAEWTLVDANRAVAVLVEAAAPALLEPPVNVLRLSLHPDGLAPHIGNLPEWRSHLLHRLARQAQATASPVLAQLLAELRAYPGGEAEPPAGSVVVPLRMRARGRELSLLSATSVFGTPLDVTLAELAVESFFPADGPTAAALRELTG</sequence>
<dbReference type="PANTHER" id="PTHR35010:SF4">
    <property type="entry name" value="BLL5781 PROTEIN"/>
    <property type="match status" value="1"/>
</dbReference>
<dbReference type="AlphaFoldDB" id="A0A2S6IPL3"/>
<dbReference type="SMART" id="SM00530">
    <property type="entry name" value="HTH_XRE"/>
    <property type="match status" value="1"/>
</dbReference>
<dbReference type="PROSITE" id="PS50943">
    <property type="entry name" value="HTH_CROC1"/>
    <property type="match status" value="1"/>
</dbReference>
<name>A0A2S6IPL3_9ACTN</name>
<dbReference type="InterPro" id="IPR010982">
    <property type="entry name" value="Lambda_DNA-bd_dom_sf"/>
</dbReference>
<evidence type="ECO:0000259" key="1">
    <source>
        <dbReference type="PROSITE" id="PS50943"/>
    </source>
</evidence>
<gene>
    <name evidence="2" type="ORF">CLV92_105213</name>
</gene>
<dbReference type="PANTHER" id="PTHR35010">
    <property type="entry name" value="BLL4672 PROTEIN-RELATED"/>
    <property type="match status" value="1"/>
</dbReference>
<comment type="caution">
    <text evidence="2">The sequence shown here is derived from an EMBL/GenBank/DDBJ whole genome shotgun (WGS) entry which is preliminary data.</text>
</comment>
<protein>
    <submittedName>
        <fullName evidence="2">Transcriptional regulator with XRE-family HTH domain</fullName>
    </submittedName>
</protein>
<feature type="domain" description="HTH cro/C1-type" evidence="1">
    <location>
        <begin position="25"/>
        <end position="79"/>
    </location>
</feature>
<dbReference type="Gene3D" id="1.10.260.40">
    <property type="entry name" value="lambda repressor-like DNA-binding domains"/>
    <property type="match status" value="1"/>
</dbReference>
<dbReference type="RefSeq" id="WP_104432478.1">
    <property type="nucleotide sequence ID" value="NZ_PTJD01000005.1"/>
</dbReference>
<reference evidence="2 3" key="1">
    <citation type="submission" date="2018-02" db="EMBL/GenBank/DDBJ databases">
        <title>Genomic Encyclopedia of Archaeal and Bacterial Type Strains, Phase II (KMG-II): from individual species to whole genera.</title>
        <authorList>
            <person name="Goeker M."/>
        </authorList>
    </citation>
    <scope>NUCLEOTIDE SEQUENCE [LARGE SCALE GENOMIC DNA]</scope>
    <source>
        <strain evidence="2 3">DSM 22857</strain>
    </source>
</reference>
<dbReference type="CDD" id="cd00093">
    <property type="entry name" value="HTH_XRE"/>
    <property type="match status" value="1"/>
</dbReference>
<dbReference type="OrthoDB" id="2959414at2"/>
<evidence type="ECO:0000313" key="2">
    <source>
        <dbReference type="EMBL" id="PPK96111.1"/>
    </source>
</evidence>
<dbReference type="EMBL" id="PTJD01000005">
    <property type="protein sequence ID" value="PPK96111.1"/>
    <property type="molecule type" value="Genomic_DNA"/>
</dbReference>
<dbReference type="Gene3D" id="3.30.450.180">
    <property type="match status" value="1"/>
</dbReference>
<organism evidence="2 3">
    <name type="scientific">Kineococcus xinjiangensis</name>
    <dbReference type="NCBI Taxonomy" id="512762"/>
    <lineage>
        <taxon>Bacteria</taxon>
        <taxon>Bacillati</taxon>
        <taxon>Actinomycetota</taxon>
        <taxon>Actinomycetes</taxon>
        <taxon>Kineosporiales</taxon>
        <taxon>Kineosporiaceae</taxon>
        <taxon>Kineococcus</taxon>
    </lineage>
</organism>